<keyword evidence="5" id="KW-1003">Cell membrane</keyword>
<evidence type="ECO:0000256" key="8">
    <source>
        <dbReference type="ARBA" id="ARBA00022989"/>
    </source>
</evidence>
<evidence type="ECO:0000256" key="1">
    <source>
        <dbReference type="ARBA" id="ARBA00004651"/>
    </source>
</evidence>
<protein>
    <recommendedName>
        <fullName evidence="3">ferric-chelate reductase (NADPH)</fullName>
        <ecNumber evidence="3">1.16.1.9</ecNumber>
    </recommendedName>
</protein>
<dbReference type="InterPro" id="IPR013130">
    <property type="entry name" value="Fe3_Rdtase_TM_dom"/>
</dbReference>
<dbReference type="SUPFAM" id="SSF63380">
    <property type="entry name" value="Riboflavin synthase domain-like"/>
    <property type="match status" value="1"/>
</dbReference>
<evidence type="ECO:0000256" key="7">
    <source>
        <dbReference type="ARBA" id="ARBA00022982"/>
    </source>
</evidence>
<evidence type="ECO:0000256" key="4">
    <source>
        <dbReference type="ARBA" id="ARBA00022448"/>
    </source>
</evidence>
<keyword evidence="11 14" id="KW-0472">Membrane</keyword>
<evidence type="ECO:0000256" key="12">
    <source>
        <dbReference type="ARBA" id="ARBA00048483"/>
    </source>
</evidence>
<dbReference type="Proteomes" id="UP001465976">
    <property type="component" value="Unassembled WGS sequence"/>
</dbReference>
<dbReference type="PANTHER" id="PTHR32361:SF23">
    <property type="entry name" value="FERRIC-CHELATE REDUCTASE"/>
    <property type="match status" value="1"/>
</dbReference>
<evidence type="ECO:0000256" key="2">
    <source>
        <dbReference type="ARBA" id="ARBA00006278"/>
    </source>
</evidence>
<keyword evidence="17" id="KW-1185">Reference proteome</keyword>
<proteinExistence type="inferred from homology"/>
<dbReference type="EMBL" id="JBAHYK010000890">
    <property type="protein sequence ID" value="KAL0570684.1"/>
    <property type="molecule type" value="Genomic_DNA"/>
</dbReference>
<feature type="transmembrane region" description="Helical" evidence="14">
    <location>
        <begin position="91"/>
        <end position="117"/>
    </location>
</feature>
<dbReference type="SFLD" id="SFLDG01168">
    <property type="entry name" value="Ferric_reductase_subgroup_(FRE"/>
    <property type="match status" value="1"/>
</dbReference>
<feature type="transmembrane region" description="Helical" evidence="14">
    <location>
        <begin position="249"/>
        <end position="267"/>
    </location>
</feature>
<evidence type="ECO:0000256" key="9">
    <source>
        <dbReference type="ARBA" id="ARBA00023002"/>
    </source>
</evidence>
<keyword evidence="6 14" id="KW-0812">Transmembrane</keyword>
<dbReference type="Pfam" id="PF08030">
    <property type="entry name" value="NAD_binding_6"/>
    <property type="match status" value="1"/>
</dbReference>
<dbReference type="InterPro" id="IPR017927">
    <property type="entry name" value="FAD-bd_FR_type"/>
</dbReference>
<dbReference type="InterPro" id="IPR013121">
    <property type="entry name" value="Fe_red_NAD-bd_6"/>
</dbReference>
<evidence type="ECO:0000256" key="10">
    <source>
        <dbReference type="ARBA" id="ARBA00023065"/>
    </source>
</evidence>
<dbReference type="SUPFAM" id="SSF52343">
    <property type="entry name" value="Ferredoxin reductase-like, C-terminal NADP-linked domain"/>
    <property type="match status" value="1"/>
</dbReference>
<name>A0ABR3F6F9_9AGAR</name>
<comment type="caution">
    <text evidence="16">The sequence shown here is derived from an EMBL/GenBank/DDBJ whole genome shotgun (WGS) entry which is preliminary data.</text>
</comment>
<feature type="domain" description="FAD-binding FR-type" evidence="15">
    <location>
        <begin position="300"/>
        <end position="410"/>
    </location>
</feature>
<sequence>MPVPVDLFPRHDMSGLTEAEHEETLRDPYEESPKYAFGVVGFVCGFIFFFVIARVVLILRRRFAPLFTKSSMYRRVTAVSRYLAAKQQKLLGVYLPTVGVMLLLFAFFTFTMTWTWATRPYYRSRWNVGGPPLAIRSGFLALGCFPFILAFAGKWNFVTFVTGHSHEKLQIYHQYMSHIFMILAMAHSFPWIIQGTREVKPGFEPLSQWEYSWDVAHKIYYWSGVALLSVLGWLCFASLPFIRNRFYETFKYLHIASAILFTALFFVHCNKLLGSWDWLWVSIVLWGISVLARFVWMVWTNSGTLPRASFEVMSGEMVKLRVKCSPSERWKPGQHYFLNFLTVMPYPFQSHPFTIASIPHSEKGEPQEMVVLIRQANGLTKKLVKHLSHCETTKTIPVILDGPYGGVGHDLSIYEHVLLFAGGTGVTFTLPALQDLVRKSNAGDVVCNSIELVWSVREEGDLSWMMDEIRETVRKALSISVVIKLYITGTQKHRRNDSDSTNSSGSTLNEKTGPNGDLAPPSYGRADIPALVRAAGANHRTLGVAGKFI</sequence>
<comment type="similarity">
    <text evidence="2">Belongs to the ferric reductase (FRE) family.</text>
</comment>
<evidence type="ECO:0000256" key="3">
    <source>
        <dbReference type="ARBA" id="ARBA00012668"/>
    </source>
</evidence>
<dbReference type="SFLD" id="SFLDS00052">
    <property type="entry name" value="Ferric_Reductase_Domain"/>
    <property type="match status" value="1"/>
</dbReference>
<evidence type="ECO:0000313" key="16">
    <source>
        <dbReference type="EMBL" id="KAL0570684.1"/>
    </source>
</evidence>
<dbReference type="InterPro" id="IPR039261">
    <property type="entry name" value="FNR_nucleotide-bd"/>
</dbReference>
<feature type="transmembrane region" description="Helical" evidence="14">
    <location>
        <begin position="219"/>
        <end position="242"/>
    </location>
</feature>
<keyword evidence="9" id="KW-0560">Oxidoreductase</keyword>
<comment type="subcellular location">
    <subcellularLocation>
        <location evidence="1">Cell membrane</location>
        <topology evidence="1">Multi-pass membrane protein</topology>
    </subcellularLocation>
</comment>
<evidence type="ECO:0000256" key="14">
    <source>
        <dbReference type="SAM" id="Phobius"/>
    </source>
</evidence>
<evidence type="ECO:0000256" key="13">
    <source>
        <dbReference type="SAM" id="MobiDB-lite"/>
    </source>
</evidence>
<feature type="region of interest" description="Disordered" evidence="13">
    <location>
        <begin position="493"/>
        <end position="522"/>
    </location>
</feature>
<feature type="transmembrane region" description="Helical" evidence="14">
    <location>
        <begin position="35"/>
        <end position="59"/>
    </location>
</feature>
<dbReference type="Gene3D" id="3.40.50.80">
    <property type="entry name" value="Nucleotide-binding domain of ferredoxin-NADP reductase (FNR) module"/>
    <property type="match status" value="1"/>
</dbReference>
<dbReference type="Pfam" id="PF08022">
    <property type="entry name" value="FAD_binding_8"/>
    <property type="match status" value="1"/>
</dbReference>
<dbReference type="PANTHER" id="PTHR32361">
    <property type="entry name" value="FERRIC/CUPRIC REDUCTASE TRANSMEMBRANE COMPONENT"/>
    <property type="match status" value="1"/>
</dbReference>
<feature type="transmembrane region" description="Helical" evidence="14">
    <location>
        <begin position="137"/>
        <end position="163"/>
    </location>
</feature>
<keyword evidence="10" id="KW-0406">Ion transport</keyword>
<reference evidence="16 17" key="1">
    <citation type="submission" date="2024-02" db="EMBL/GenBank/DDBJ databases">
        <title>A draft genome for the cacao thread blight pathogen Marasmius crinis-equi.</title>
        <authorList>
            <person name="Cohen S.P."/>
            <person name="Baruah I.K."/>
            <person name="Amoako-Attah I."/>
            <person name="Bukari Y."/>
            <person name="Meinhardt L.W."/>
            <person name="Bailey B.A."/>
        </authorList>
    </citation>
    <scope>NUCLEOTIDE SEQUENCE [LARGE SCALE GENOMIC DNA]</scope>
    <source>
        <strain evidence="16 17">GH-76</strain>
    </source>
</reference>
<dbReference type="PROSITE" id="PS51384">
    <property type="entry name" value="FAD_FR"/>
    <property type="match status" value="1"/>
</dbReference>
<evidence type="ECO:0000256" key="11">
    <source>
        <dbReference type="ARBA" id="ARBA00023136"/>
    </source>
</evidence>
<feature type="transmembrane region" description="Helical" evidence="14">
    <location>
        <begin position="175"/>
        <end position="193"/>
    </location>
</feature>
<dbReference type="Pfam" id="PF01794">
    <property type="entry name" value="Ferric_reduct"/>
    <property type="match status" value="1"/>
</dbReference>
<keyword evidence="8 14" id="KW-1133">Transmembrane helix</keyword>
<gene>
    <name evidence="16" type="ORF">V5O48_011272</name>
</gene>
<comment type="catalytic activity">
    <reaction evidence="12">
        <text>2 a Fe(II)-siderophore + NADP(+) + H(+) = 2 a Fe(III)-siderophore + NADPH</text>
        <dbReference type="Rhea" id="RHEA:28795"/>
        <dbReference type="Rhea" id="RHEA-COMP:11342"/>
        <dbReference type="Rhea" id="RHEA-COMP:11344"/>
        <dbReference type="ChEBI" id="CHEBI:15378"/>
        <dbReference type="ChEBI" id="CHEBI:29033"/>
        <dbReference type="ChEBI" id="CHEBI:29034"/>
        <dbReference type="ChEBI" id="CHEBI:57783"/>
        <dbReference type="ChEBI" id="CHEBI:58349"/>
        <dbReference type="EC" id="1.16.1.9"/>
    </reaction>
</comment>
<organism evidence="16 17">
    <name type="scientific">Marasmius crinis-equi</name>
    <dbReference type="NCBI Taxonomy" id="585013"/>
    <lineage>
        <taxon>Eukaryota</taxon>
        <taxon>Fungi</taxon>
        <taxon>Dikarya</taxon>
        <taxon>Basidiomycota</taxon>
        <taxon>Agaricomycotina</taxon>
        <taxon>Agaricomycetes</taxon>
        <taxon>Agaricomycetidae</taxon>
        <taxon>Agaricales</taxon>
        <taxon>Marasmiineae</taxon>
        <taxon>Marasmiaceae</taxon>
        <taxon>Marasmius</taxon>
    </lineage>
</organism>
<dbReference type="InterPro" id="IPR013112">
    <property type="entry name" value="FAD-bd_8"/>
</dbReference>
<feature type="transmembrane region" description="Helical" evidence="14">
    <location>
        <begin position="279"/>
        <end position="299"/>
    </location>
</feature>
<dbReference type="InterPro" id="IPR051410">
    <property type="entry name" value="Ferric/Cupric_Reductase"/>
</dbReference>
<evidence type="ECO:0000313" key="17">
    <source>
        <dbReference type="Proteomes" id="UP001465976"/>
    </source>
</evidence>
<dbReference type="CDD" id="cd06186">
    <property type="entry name" value="NOX_Duox_like_FAD_NADP"/>
    <property type="match status" value="1"/>
</dbReference>
<evidence type="ECO:0000259" key="15">
    <source>
        <dbReference type="PROSITE" id="PS51384"/>
    </source>
</evidence>
<keyword evidence="7" id="KW-0249">Electron transport</keyword>
<dbReference type="InterPro" id="IPR017938">
    <property type="entry name" value="Riboflavin_synthase-like_b-brl"/>
</dbReference>
<dbReference type="EC" id="1.16.1.9" evidence="3"/>
<keyword evidence="4" id="KW-0813">Transport</keyword>
<evidence type="ECO:0000256" key="6">
    <source>
        <dbReference type="ARBA" id="ARBA00022692"/>
    </source>
</evidence>
<evidence type="ECO:0000256" key="5">
    <source>
        <dbReference type="ARBA" id="ARBA00022475"/>
    </source>
</evidence>
<accession>A0ABR3F6F9</accession>